<keyword evidence="4" id="KW-1185">Reference proteome</keyword>
<evidence type="ECO:0000256" key="1">
    <source>
        <dbReference type="SAM" id="Phobius"/>
    </source>
</evidence>
<dbReference type="AlphaFoldDB" id="A0AAW8DKI5"/>
<evidence type="ECO:0000313" key="2">
    <source>
        <dbReference type="EMBL" id="MDP9906436.1"/>
    </source>
</evidence>
<dbReference type="EMBL" id="JAUSTF010000003">
    <property type="protein sequence ID" value="MDQ0180673.1"/>
    <property type="molecule type" value="Genomic_DNA"/>
</dbReference>
<keyword evidence="1" id="KW-1133">Transmembrane helix</keyword>
<comment type="caution">
    <text evidence="2">The sequence shown here is derived from an EMBL/GenBank/DDBJ whole genome shotgun (WGS) entry which is preliminary data.</text>
</comment>
<organism evidence="2 5">
    <name type="scientific">Arthrobacter bambusae</name>
    <dbReference type="NCBI Taxonomy" id="1338426"/>
    <lineage>
        <taxon>Bacteria</taxon>
        <taxon>Bacillati</taxon>
        <taxon>Actinomycetota</taxon>
        <taxon>Actinomycetes</taxon>
        <taxon>Micrococcales</taxon>
        <taxon>Micrococcaceae</taxon>
        <taxon>Arthrobacter</taxon>
    </lineage>
</organism>
<sequence length="52" mass="5570">MWSVIFMGAAGLLVGGGISFHQQKRPAWVSISFYVLAGLALLAAYLFTLPAK</sequence>
<name>A0AAW8DKI5_9MICC</name>
<accession>A0AAW8DKI5</accession>
<reference evidence="2 4" key="1">
    <citation type="submission" date="2023-07" db="EMBL/GenBank/DDBJ databases">
        <title>Sorghum-associated microbial communities from plants grown in Nebraska, USA.</title>
        <authorList>
            <person name="Schachtman D."/>
        </authorList>
    </citation>
    <scope>NUCLEOTIDE SEQUENCE</scope>
    <source>
        <strain evidence="2">DS1006</strain>
        <strain evidence="3 4">DS1016</strain>
    </source>
</reference>
<dbReference type="Proteomes" id="UP001230951">
    <property type="component" value="Unassembled WGS sequence"/>
</dbReference>
<evidence type="ECO:0000313" key="3">
    <source>
        <dbReference type="EMBL" id="MDQ0180673.1"/>
    </source>
</evidence>
<evidence type="ECO:0000313" key="5">
    <source>
        <dbReference type="Proteomes" id="UP001242995"/>
    </source>
</evidence>
<proteinExistence type="predicted"/>
<dbReference type="Proteomes" id="UP001242995">
    <property type="component" value="Unassembled WGS sequence"/>
</dbReference>
<dbReference type="RefSeq" id="WP_172465499.1">
    <property type="nucleotide sequence ID" value="NZ_JAUSRG010000011.1"/>
</dbReference>
<keyword evidence="1" id="KW-0472">Membrane</keyword>
<keyword evidence="1" id="KW-0812">Transmembrane</keyword>
<dbReference type="EMBL" id="JAUSRG010000011">
    <property type="protein sequence ID" value="MDP9906436.1"/>
    <property type="molecule type" value="Genomic_DNA"/>
</dbReference>
<gene>
    <name evidence="2" type="ORF">J2S90_003420</name>
    <name evidence="3" type="ORF">J2S93_002095</name>
</gene>
<protein>
    <submittedName>
        <fullName evidence="2">Uncharacterized protein</fullName>
    </submittedName>
</protein>
<evidence type="ECO:0000313" key="4">
    <source>
        <dbReference type="Proteomes" id="UP001230951"/>
    </source>
</evidence>
<feature type="transmembrane region" description="Helical" evidence="1">
    <location>
        <begin position="29"/>
        <end position="49"/>
    </location>
</feature>